<evidence type="ECO:0000313" key="2">
    <source>
        <dbReference type="Proteomes" id="UP000050741"/>
    </source>
</evidence>
<sequence length="332" mass="37865">MSSSSIPAVLTDEEEESLKRLEMRLTAQLAKVRKSLAGEPNQQMKEGQMESESRMEIGPKKAEEKEGRKVEEVPEVKSNKRQEEKESRKEEKKTCEDVISLDDETSLGEEEALFDAPKLFEKGGLSFWEACGRRVKTKTELEELRKDEVRKMAVSNAAKNKRIRSELDLPMEVEDGKKAKFANSKWSEKLQNLEDFERIAEEAKKALTLLLNVRQKALDIQEDAQRATNELQKLLGKMKKEDHPPAINEGGNDWGKSAQQNSFWSNEHDNRWRGQNRWRGRGNRRPYGQMWRERDGGENGRGRGQGPSTSAGALTGWGTHLQHSGWNGPYGQ</sequence>
<feature type="compositionally biased region" description="Basic and acidic residues" evidence="1">
    <location>
        <begin position="291"/>
        <end position="301"/>
    </location>
</feature>
<dbReference type="WBParaSite" id="GPLIN_001003500">
    <property type="protein sequence ID" value="GPLIN_001003500"/>
    <property type="gene ID" value="GPLIN_001003500"/>
</dbReference>
<feature type="region of interest" description="Disordered" evidence="1">
    <location>
        <begin position="238"/>
        <end position="332"/>
    </location>
</feature>
<protein>
    <submittedName>
        <fullName evidence="3">HABP4_PAI-RBP1 domain-containing protein</fullName>
    </submittedName>
</protein>
<evidence type="ECO:0000313" key="3">
    <source>
        <dbReference type="WBParaSite" id="GPLIN_001003500"/>
    </source>
</evidence>
<feature type="region of interest" description="Disordered" evidence="1">
    <location>
        <begin position="32"/>
        <end position="102"/>
    </location>
</feature>
<dbReference type="Proteomes" id="UP000050741">
    <property type="component" value="Unassembled WGS sequence"/>
</dbReference>
<accession>A0A183CAY4</accession>
<keyword evidence="2" id="KW-1185">Reference proteome</keyword>
<reference evidence="2" key="1">
    <citation type="submission" date="2013-12" db="EMBL/GenBank/DDBJ databases">
        <authorList>
            <person name="Aslett M."/>
        </authorList>
    </citation>
    <scope>NUCLEOTIDE SEQUENCE [LARGE SCALE GENOMIC DNA]</scope>
    <source>
        <strain evidence="2">Lindley</strain>
    </source>
</reference>
<dbReference type="AlphaFoldDB" id="A0A183CAY4"/>
<reference evidence="2" key="2">
    <citation type="submission" date="2014-05" db="EMBL/GenBank/DDBJ databases">
        <title>The genome and life-stage specific transcriptomes of Globodera pallida elucidate key aspects of plant parasitism by a cyst nematode.</title>
        <authorList>
            <person name="Cotton J.A."/>
            <person name="Lilley C.J."/>
            <person name="Jones L.M."/>
            <person name="Kikuchi T."/>
            <person name="Reid A.J."/>
            <person name="Thorpe P."/>
            <person name="Tsai I.J."/>
            <person name="Beasley H."/>
            <person name="Blok V."/>
            <person name="Cock P.J.A."/>
            <person name="Van den Akker S.E."/>
            <person name="Holroyd N."/>
            <person name="Hunt M."/>
            <person name="Mantelin S."/>
            <person name="Naghra H."/>
            <person name="Pain A."/>
            <person name="Palomares-Rius J.E."/>
            <person name="Zarowiecki M."/>
            <person name="Berriman M."/>
            <person name="Jones J.T."/>
            <person name="Urwin P.E."/>
        </authorList>
    </citation>
    <scope>NUCLEOTIDE SEQUENCE [LARGE SCALE GENOMIC DNA]</scope>
    <source>
        <strain evidence="2">Lindley</strain>
    </source>
</reference>
<organism evidence="2 3">
    <name type="scientific">Globodera pallida</name>
    <name type="common">Potato cyst nematode worm</name>
    <name type="synonym">Heterodera pallida</name>
    <dbReference type="NCBI Taxonomy" id="36090"/>
    <lineage>
        <taxon>Eukaryota</taxon>
        <taxon>Metazoa</taxon>
        <taxon>Ecdysozoa</taxon>
        <taxon>Nematoda</taxon>
        <taxon>Chromadorea</taxon>
        <taxon>Rhabditida</taxon>
        <taxon>Tylenchina</taxon>
        <taxon>Tylenchomorpha</taxon>
        <taxon>Tylenchoidea</taxon>
        <taxon>Heteroderidae</taxon>
        <taxon>Heteroderinae</taxon>
        <taxon>Globodera</taxon>
    </lineage>
</organism>
<feature type="compositionally biased region" description="Basic residues" evidence="1">
    <location>
        <begin position="274"/>
        <end position="284"/>
    </location>
</feature>
<evidence type="ECO:0000256" key="1">
    <source>
        <dbReference type="SAM" id="MobiDB-lite"/>
    </source>
</evidence>
<reference evidence="3" key="3">
    <citation type="submission" date="2016-06" db="UniProtKB">
        <authorList>
            <consortium name="WormBaseParasite"/>
        </authorList>
    </citation>
    <scope>IDENTIFICATION</scope>
</reference>
<feature type="compositionally biased region" description="Basic and acidic residues" evidence="1">
    <location>
        <begin position="47"/>
        <end position="96"/>
    </location>
</feature>
<proteinExistence type="predicted"/>
<name>A0A183CAY4_GLOPA</name>